<feature type="compositionally biased region" description="Gly residues" evidence="5">
    <location>
        <begin position="171"/>
        <end position="182"/>
    </location>
</feature>
<dbReference type="AlphaFoldDB" id="A0A1Q9BWD1"/>
<feature type="zinc finger region" description="C3H1-type" evidence="4">
    <location>
        <begin position="183"/>
        <end position="210"/>
    </location>
</feature>
<dbReference type="InterPro" id="IPR000571">
    <property type="entry name" value="Znf_CCCH"/>
</dbReference>
<feature type="region of interest" description="Disordered" evidence="5">
    <location>
        <begin position="147"/>
        <end position="185"/>
    </location>
</feature>
<evidence type="ECO:0000256" key="4">
    <source>
        <dbReference type="PROSITE-ProRule" id="PRU00723"/>
    </source>
</evidence>
<feature type="compositionally biased region" description="Basic and acidic residues" evidence="5">
    <location>
        <begin position="233"/>
        <end position="242"/>
    </location>
</feature>
<evidence type="ECO:0000313" key="8">
    <source>
        <dbReference type="Proteomes" id="UP000186817"/>
    </source>
</evidence>
<gene>
    <name evidence="7" type="ORF">AK812_SmicGene45331</name>
</gene>
<evidence type="ECO:0000259" key="6">
    <source>
        <dbReference type="PROSITE" id="PS50103"/>
    </source>
</evidence>
<keyword evidence="2 4" id="KW-0863">Zinc-finger</keyword>
<evidence type="ECO:0000313" key="7">
    <source>
        <dbReference type="EMBL" id="OLP74966.1"/>
    </source>
</evidence>
<feature type="region of interest" description="Disordered" evidence="5">
    <location>
        <begin position="213"/>
        <end position="242"/>
    </location>
</feature>
<protein>
    <recommendedName>
        <fullName evidence="6">C3H1-type domain-containing protein</fullName>
    </recommendedName>
</protein>
<evidence type="ECO:0000256" key="2">
    <source>
        <dbReference type="ARBA" id="ARBA00022771"/>
    </source>
</evidence>
<feature type="domain" description="C3H1-type" evidence="6">
    <location>
        <begin position="183"/>
        <end position="210"/>
    </location>
</feature>
<proteinExistence type="predicted"/>
<dbReference type="SUPFAM" id="SSF90229">
    <property type="entry name" value="CCCH zinc finger"/>
    <property type="match status" value="1"/>
</dbReference>
<dbReference type="OrthoDB" id="690722at2759"/>
<dbReference type="PROSITE" id="PS50103">
    <property type="entry name" value="ZF_C3H1"/>
    <property type="match status" value="1"/>
</dbReference>
<dbReference type="Proteomes" id="UP000186817">
    <property type="component" value="Unassembled WGS sequence"/>
</dbReference>
<dbReference type="SMART" id="SM00356">
    <property type="entry name" value="ZnF_C3H1"/>
    <property type="match status" value="1"/>
</dbReference>
<dbReference type="Pfam" id="PF18044">
    <property type="entry name" value="zf-CCCH_4"/>
    <property type="match status" value="1"/>
</dbReference>
<feature type="compositionally biased region" description="Polar residues" evidence="5">
    <location>
        <begin position="213"/>
        <end position="223"/>
    </location>
</feature>
<evidence type="ECO:0000256" key="1">
    <source>
        <dbReference type="ARBA" id="ARBA00022723"/>
    </source>
</evidence>
<evidence type="ECO:0000256" key="5">
    <source>
        <dbReference type="SAM" id="MobiDB-lite"/>
    </source>
</evidence>
<dbReference type="EMBL" id="LSRX01002965">
    <property type="protein sequence ID" value="OLP74966.1"/>
    <property type="molecule type" value="Genomic_DNA"/>
</dbReference>
<dbReference type="GO" id="GO:0008270">
    <property type="term" value="F:zinc ion binding"/>
    <property type="evidence" value="ECO:0007669"/>
    <property type="project" value="UniProtKB-KW"/>
</dbReference>
<dbReference type="InterPro" id="IPR041367">
    <property type="entry name" value="Znf-CCCH_4"/>
</dbReference>
<dbReference type="Gene3D" id="4.10.1000.10">
    <property type="entry name" value="Zinc finger, CCCH-type"/>
    <property type="match status" value="1"/>
</dbReference>
<keyword evidence="8" id="KW-1185">Reference proteome</keyword>
<organism evidence="7 8">
    <name type="scientific">Symbiodinium microadriaticum</name>
    <name type="common">Dinoflagellate</name>
    <name type="synonym">Zooxanthella microadriatica</name>
    <dbReference type="NCBI Taxonomy" id="2951"/>
    <lineage>
        <taxon>Eukaryota</taxon>
        <taxon>Sar</taxon>
        <taxon>Alveolata</taxon>
        <taxon>Dinophyceae</taxon>
        <taxon>Suessiales</taxon>
        <taxon>Symbiodiniaceae</taxon>
        <taxon>Symbiodinium</taxon>
    </lineage>
</organism>
<sequence length="326" mass="36061">MGTFLESSENGQQQLNFPLVGIDKLFLNRGEVHRMNLYRPNSRFRQLKITRFLPAARYSGYFFGFEWQVRDIDVVTWDPDFCDIMDLLDEDDKILHSSAGEAFMVENANTVTAKYRAGPRTRPRFQHHPELADRVGAWHLQQLSDTSANGTEHVVRPSSRNSAVQDKGKGGGKGGKGKGGAASGEKQPCRLFAQGRCTYGDKCKFAHVKDAANTQQDASQTLTAKEKKAAKKKEKDKARNWASGSDERVYPLFEVSSQSTPGEAGAVVYDSSLQVAEPATKQWRHWPGSLAKVPKNHKTVAAAPSPGYNAQTRTAVARVCLEGRFG</sequence>
<keyword evidence="1 4" id="KW-0479">Metal-binding</keyword>
<reference evidence="7 8" key="1">
    <citation type="submission" date="2016-02" db="EMBL/GenBank/DDBJ databases">
        <title>Genome analysis of coral dinoflagellate symbionts highlights evolutionary adaptations to a symbiotic lifestyle.</title>
        <authorList>
            <person name="Aranda M."/>
            <person name="Li Y."/>
            <person name="Liew Y.J."/>
            <person name="Baumgarten S."/>
            <person name="Simakov O."/>
            <person name="Wilson M."/>
            <person name="Piel J."/>
            <person name="Ashoor H."/>
            <person name="Bougouffa S."/>
            <person name="Bajic V.B."/>
            <person name="Ryu T."/>
            <person name="Ravasi T."/>
            <person name="Bayer T."/>
            <person name="Micklem G."/>
            <person name="Kim H."/>
            <person name="Bhak J."/>
            <person name="Lajeunesse T.C."/>
            <person name="Voolstra C.R."/>
        </authorList>
    </citation>
    <scope>NUCLEOTIDE SEQUENCE [LARGE SCALE GENOMIC DNA]</scope>
    <source>
        <strain evidence="7 8">CCMP2467</strain>
    </source>
</reference>
<evidence type="ECO:0000256" key="3">
    <source>
        <dbReference type="ARBA" id="ARBA00022833"/>
    </source>
</evidence>
<accession>A0A1Q9BWD1</accession>
<name>A0A1Q9BWD1_SYMMI</name>
<keyword evidence="3 4" id="KW-0862">Zinc</keyword>
<dbReference type="InterPro" id="IPR036855">
    <property type="entry name" value="Znf_CCCH_sf"/>
</dbReference>
<comment type="caution">
    <text evidence="7">The sequence shown here is derived from an EMBL/GenBank/DDBJ whole genome shotgun (WGS) entry which is preliminary data.</text>
</comment>